<reference evidence="2" key="1">
    <citation type="journal article" date="2023" name="G3 (Bethesda)">
        <title>Genome assembly and association tests identify interacting loci associated with vigor, precocity, and sex in interspecific pistachio rootstocks.</title>
        <authorList>
            <person name="Palmer W."/>
            <person name="Jacygrad E."/>
            <person name="Sagayaradj S."/>
            <person name="Cavanaugh K."/>
            <person name="Han R."/>
            <person name="Bertier L."/>
            <person name="Beede B."/>
            <person name="Kafkas S."/>
            <person name="Golino D."/>
            <person name="Preece J."/>
            <person name="Michelmore R."/>
        </authorList>
    </citation>
    <scope>NUCLEOTIDE SEQUENCE [LARGE SCALE GENOMIC DNA]</scope>
</reference>
<dbReference type="EMBL" id="CM047902">
    <property type="protein sequence ID" value="KAJ0094331.1"/>
    <property type="molecule type" value="Genomic_DNA"/>
</dbReference>
<protein>
    <submittedName>
        <fullName evidence="1">Uncharacterized protein</fullName>
    </submittedName>
</protein>
<sequence>MELMGSTITGGGPWQAQPNSEVVYHSIIFQKRLRWRFSSKRSVLPPCLSVQLPPPPSLFFEPLAFTRCQIILVSRLPSGISTTLLILFK</sequence>
<comment type="caution">
    <text evidence="1">The sequence shown here is derived from an EMBL/GenBank/DDBJ whole genome shotgun (WGS) entry which is preliminary data.</text>
</comment>
<evidence type="ECO:0000313" key="1">
    <source>
        <dbReference type="EMBL" id="KAJ0094331.1"/>
    </source>
</evidence>
<keyword evidence="2" id="KW-1185">Reference proteome</keyword>
<name>A0ACC1B5W3_9ROSI</name>
<proteinExistence type="predicted"/>
<gene>
    <name evidence="1" type="ORF">Patl1_15022</name>
</gene>
<evidence type="ECO:0000313" key="2">
    <source>
        <dbReference type="Proteomes" id="UP001164250"/>
    </source>
</evidence>
<dbReference type="Proteomes" id="UP001164250">
    <property type="component" value="Chromosome 6"/>
</dbReference>
<accession>A0ACC1B5W3</accession>
<organism evidence="1 2">
    <name type="scientific">Pistacia atlantica</name>
    <dbReference type="NCBI Taxonomy" id="434234"/>
    <lineage>
        <taxon>Eukaryota</taxon>
        <taxon>Viridiplantae</taxon>
        <taxon>Streptophyta</taxon>
        <taxon>Embryophyta</taxon>
        <taxon>Tracheophyta</taxon>
        <taxon>Spermatophyta</taxon>
        <taxon>Magnoliopsida</taxon>
        <taxon>eudicotyledons</taxon>
        <taxon>Gunneridae</taxon>
        <taxon>Pentapetalae</taxon>
        <taxon>rosids</taxon>
        <taxon>malvids</taxon>
        <taxon>Sapindales</taxon>
        <taxon>Anacardiaceae</taxon>
        <taxon>Pistacia</taxon>
    </lineage>
</organism>